<evidence type="ECO:0000259" key="1">
    <source>
        <dbReference type="Pfam" id="PF20231"/>
    </source>
</evidence>
<gene>
    <name evidence="2" type="ORF">SERLA73DRAFT_70856</name>
</gene>
<evidence type="ECO:0000313" key="3">
    <source>
        <dbReference type="Proteomes" id="UP000008063"/>
    </source>
</evidence>
<protein>
    <recommendedName>
        <fullName evidence="1">DUF6589 domain-containing protein</fullName>
    </recommendedName>
</protein>
<dbReference type="Pfam" id="PF20231">
    <property type="entry name" value="DUF6589"/>
    <property type="match status" value="1"/>
</dbReference>
<organism evidence="3">
    <name type="scientific">Serpula lacrymans var. lacrymans (strain S7.3)</name>
    <name type="common">Dry rot fungus</name>
    <dbReference type="NCBI Taxonomy" id="936435"/>
    <lineage>
        <taxon>Eukaryota</taxon>
        <taxon>Fungi</taxon>
        <taxon>Dikarya</taxon>
        <taxon>Basidiomycota</taxon>
        <taxon>Agaricomycotina</taxon>
        <taxon>Agaricomycetes</taxon>
        <taxon>Agaricomycetidae</taxon>
        <taxon>Boletales</taxon>
        <taxon>Coniophorineae</taxon>
        <taxon>Serpulaceae</taxon>
        <taxon>Serpula</taxon>
    </lineage>
</organism>
<dbReference type="OrthoDB" id="3266963at2759"/>
<dbReference type="eggNOG" id="ENOG502SJ72">
    <property type="taxonomic scope" value="Eukaryota"/>
</dbReference>
<sequence length="497" mass="56187">MVTSFLNGSSTSSIASILDLIYLNVKSTSYCADLDPKADEMHMQAMSIDNIRHAKPALTAWAVVHVVKLVRAESNRMIARDTGLQVRARAGPENPQHIQAPPISWEIVNHFSYIDLQNLTENNAPIFWHILSSYSNPDFQHAKQVVICQKRPQNIVVLDAIMALTFNRSKYASLVPMSRGLYLFATQAHRSLFRVDSRLGRSVVYDTVYAALTTMAHSKLAELCQATQPGFGRFFHIVGDNVQTFARKCDPRIGRENQMIKGFAGAAIELENVDPKAFDLDTLIQCQQQLDQTKISVDGILNDIDGAHLRKVQTVHFLQALMDFVPALSVYQPQMQEIYQTITKHQIDTTRRSNVIPLATNSADKMHMSGMQDAMNDFLNVQMNINEETLNKRVILFSGDGKMFDQLGRLKKYLVMLPGDFESMRCVVPLLELWHTKWTDLSRVFRAHWATDFPNDPSGLNCLARLAACPPPSDLKKVDFCNFKWEFSPELKHDKTG</sequence>
<proteinExistence type="predicted"/>
<evidence type="ECO:0000313" key="2">
    <source>
        <dbReference type="EMBL" id="EGO01688.1"/>
    </source>
</evidence>
<dbReference type="Proteomes" id="UP000008063">
    <property type="component" value="Unassembled WGS sequence"/>
</dbReference>
<feature type="domain" description="DUF6589" evidence="1">
    <location>
        <begin position="293"/>
        <end position="482"/>
    </location>
</feature>
<name>F8PR31_SERL3</name>
<reference evidence="3" key="1">
    <citation type="journal article" date="2011" name="Science">
        <title>The plant cell wall-decomposing machinery underlies the functional diversity of forest fungi.</title>
        <authorList>
            <person name="Eastwood D.C."/>
            <person name="Floudas D."/>
            <person name="Binder M."/>
            <person name="Majcherczyk A."/>
            <person name="Schneider P."/>
            <person name="Aerts A."/>
            <person name="Asiegbu F.O."/>
            <person name="Baker S.E."/>
            <person name="Barry K."/>
            <person name="Bendiksby M."/>
            <person name="Blumentritt M."/>
            <person name="Coutinho P.M."/>
            <person name="Cullen D."/>
            <person name="de Vries R.P."/>
            <person name="Gathman A."/>
            <person name="Goodell B."/>
            <person name="Henrissat B."/>
            <person name="Ihrmark K."/>
            <person name="Kauserud H."/>
            <person name="Kohler A."/>
            <person name="LaButti K."/>
            <person name="Lapidus A."/>
            <person name="Lavin J.L."/>
            <person name="Lee Y.-H."/>
            <person name="Lindquist E."/>
            <person name="Lilly W."/>
            <person name="Lucas S."/>
            <person name="Morin E."/>
            <person name="Murat C."/>
            <person name="Oguiza J.A."/>
            <person name="Park J."/>
            <person name="Pisabarro A.G."/>
            <person name="Riley R."/>
            <person name="Rosling A."/>
            <person name="Salamov A."/>
            <person name="Schmidt O."/>
            <person name="Schmutz J."/>
            <person name="Skrede I."/>
            <person name="Stenlid J."/>
            <person name="Wiebenga A."/>
            <person name="Xie X."/>
            <person name="Kuees U."/>
            <person name="Hibbett D.S."/>
            <person name="Hoffmeister D."/>
            <person name="Hoegberg N."/>
            <person name="Martin F."/>
            <person name="Grigoriev I.V."/>
            <person name="Watkinson S.C."/>
        </authorList>
    </citation>
    <scope>NUCLEOTIDE SEQUENCE [LARGE SCALE GENOMIC DNA]</scope>
    <source>
        <strain evidence="3">strain S7.3</strain>
    </source>
</reference>
<dbReference type="InterPro" id="IPR046496">
    <property type="entry name" value="DUF6589"/>
</dbReference>
<dbReference type="HOGENOM" id="CLU_580832_0_0_1"/>
<dbReference type="STRING" id="936435.F8PR31"/>
<accession>F8PR31</accession>
<dbReference type="AlphaFoldDB" id="F8PR31"/>
<dbReference type="OMA" id="GRENQMI"/>
<keyword evidence="3" id="KW-1185">Reference proteome</keyword>
<dbReference type="EMBL" id="GL945477">
    <property type="protein sequence ID" value="EGO01688.1"/>
    <property type="molecule type" value="Genomic_DNA"/>
</dbReference>
<dbReference type="InParanoid" id="F8PR31"/>